<proteinExistence type="predicted"/>
<gene>
    <name evidence="1" type="ORF">NTEN_LOCUS5513</name>
</gene>
<dbReference type="AlphaFoldDB" id="A0A6H5G8X1"/>
<keyword evidence="2" id="KW-1185">Reference proteome</keyword>
<evidence type="ECO:0000313" key="2">
    <source>
        <dbReference type="Proteomes" id="UP000479000"/>
    </source>
</evidence>
<reference evidence="1 2" key="1">
    <citation type="submission" date="2020-02" db="EMBL/GenBank/DDBJ databases">
        <authorList>
            <person name="Ferguson B K."/>
        </authorList>
    </citation>
    <scope>NUCLEOTIDE SEQUENCE [LARGE SCALE GENOMIC DNA]</scope>
</reference>
<dbReference type="Proteomes" id="UP000479000">
    <property type="component" value="Unassembled WGS sequence"/>
</dbReference>
<dbReference type="EMBL" id="CADCXU010008367">
    <property type="protein sequence ID" value="CAA9999230.1"/>
    <property type="molecule type" value="Genomic_DNA"/>
</dbReference>
<protein>
    <submittedName>
        <fullName evidence="1">Uncharacterized protein</fullName>
    </submittedName>
</protein>
<name>A0A6H5G8X1_9HEMI</name>
<accession>A0A6H5G8X1</accession>
<organism evidence="1 2">
    <name type="scientific">Nesidiocoris tenuis</name>
    <dbReference type="NCBI Taxonomy" id="355587"/>
    <lineage>
        <taxon>Eukaryota</taxon>
        <taxon>Metazoa</taxon>
        <taxon>Ecdysozoa</taxon>
        <taxon>Arthropoda</taxon>
        <taxon>Hexapoda</taxon>
        <taxon>Insecta</taxon>
        <taxon>Pterygota</taxon>
        <taxon>Neoptera</taxon>
        <taxon>Paraneoptera</taxon>
        <taxon>Hemiptera</taxon>
        <taxon>Heteroptera</taxon>
        <taxon>Panheteroptera</taxon>
        <taxon>Cimicomorpha</taxon>
        <taxon>Miridae</taxon>
        <taxon>Dicyphina</taxon>
        <taxon>Nesidiocoris</taxon>
    </lineage>
</organism>
<evidence type="ECO:0000313" key="1">
    <source>
        <dbReference type="EMBL" id="CAA9999230.1"/>
    </source>
</evidence>
<sequence length="255" mass="29222">MMMVNVCSRPSPSHDCGAGLALGGRRRARRESQLQFVGDFRRNILKADRRSGYAFESNAVERQSREFADFDLPLDERIRVGVSVDAEKKESLPLFVITVVGVQHLKQSIASTLDRCNGRRTSIGHFRGVHKHKDYRRFSQKAERGGDGMAHRHLANIMLYVCNPSTTERISNPQMSGRFSIDVAIQEIHLKSESQLSPEITMWINNRTMPSPYCQIKQQVRTKKPPYANSEYSWKSIKIMERRMNLSTAVGRYMM</sequence>